<dbReference type="PANTHER" id="PTHR46011:SF6">
    <property type="entry name" value="HIGH ZINC ACTIVATED NUCLEAR RECEPTOR PROTEIN"/>
    <property type="match status" value="1"/>
</dbReference>
<dbReference type="PANTHER" id="PTHR46011">
    <property type="entry name" value="NUCLEAR HORMONE RECEPTOR FAMILY MEMBER NHR-86-RELATED"/>
    <property type="match status" value="1"/>
</dbReference>
<sequence>LSPVTVPESIMPRKGTTKKVMKDCLVCGGETGVAYMGIDVCRACAIFYRRSVKKEARICRSNSNKCEIGNGLNCKKCRFDAID</sequence>
<evidence type="ECO:0000313" key="11">
    <source>
        <dbReference type="Proteomes" id="UP001432322"/>
    </source>
</evidence>
<dbReference type="GO" id="GO:0005634">
    <property type="term" value="C:nucleus"/>
    <property type="evidence" value="ECO:0007669"/>
    <property type="project" value="TreeGrafter"/>
</dbReference>
<dbReference type="EMBL" id="BTSY01000004">
    <property type="protein sequence ID" value="GMT22994.1"/>
    <property type="molecule type" value="Genomic_DNA"/>
</dbReference>
<gene>
    <name evidence="10" type="ORF">PFISCL1PPCAC_14291</name>
</gene>
<reference evidence="10" key="1">
    <citation type="submission" date="2023-10" db="EMBL/GenBank/DDBJ databases">
        <title>Genome assembly of Pristionchus species.</title>
        <authorList>
            <person name="Yoshida K."/>
            <person name="Sommer R.J."/>
        </authorList>
    </citation>
    <scope>NUCLEOTIDE SEQUENCE</scope>
    <source>
        <strain evidence="10">RS5133</strain>
    </source>
</reference>
<proteinExistence type="predicted"/>
<dbReference type="Pfam" id="PF00105">
    <property type="entry name" value="zf-C4"/>
    <property type="match status" value="1"/>
</dbReference>
<keyword evidence="7" id="KW-0675">Receptor</keyword>
<keyword evidence="8" id="KW-0539">Nucleus</keyword>
<dbReference type="Gene3D" id="3.30.50.10">
    <property type="entry name" value="Erythroid Transcription Factor GATA-1, subunit A"/>
    <property type="match status" value="1"/>
</dbReference>
<dbReference type="GO" id="GO:0043565">
    <property type="term" value="F:sequence-specific DNA binding"/>
    <property type="evidence" value="ECO:0007669"/>
    <property type="project" value="InterPro"/>
</dbReference>
<feature type="domain" description="Nuclear receptor" evidence="9">
    <location>
        <begin position="21"/>
        <end position="83"/>
    </location>
</feature>
<keyword evidence="1" id="KW-0479">Metal-binding</keyword>
<name>A0AAV5VX76_9BILA</name>
<evidence type="ECO:0000256" key="1">
    <source>
        <dbReference type="ARBA" id="ARBA00022723"/>
    </source>
</evidence>
<dbReference type="InterPro" id="IPR001628">
    <property type="entry name" value="Znf_hrmn_rcpt"/>
</dbReference>
<accession>A0AAV5VX76</accession>
<evidence type="ECO:0000256" key="6">
    <source>
        <dbReference type="ARBA" id="ARBA00023163"/>
    </source>
</evidence>
<feature type="non-terminal residue" evidence="10">
    <location>
        <position position="83"/>
    </location>
</feature>
<evidence type="ECO:0000313" key="10">
    <source>
        <dbReference type="EMBL" id="GMT22994.1"/>
    </source>
</evidence>
<dbReference type="GO" id="GO:0008270">
    <property type="term" value="F:zinc ion binding"/>
    <property type="evidence" value="ECO:0007669"/>
    <property type="project" value="UniProtKB-KW"/>
</dbReference>
<keyword evidence="11" id="KW-1185">Reference proteome</keyword>
<evidence type="ECO:0000256" key="2">
    <source>
        <dbReference type="ARBA" id="ARBA00022771"/>
    </source>
</evidence>
<keyword evidence="2" id="KW-0863">Zinc-finger</keyword>
<evidence type="ECO:0000256" key="8">
    <source>
        <dbReference type="ARBA" id="ARBA00023242"/>
    </source>
</evidence>
<dbReference type="SMART" id="SM00399">
    <property type="entry name" value="ZnF_C4"/>
    <property type="match status" value="1"/>
</dbReference>
<organism evidence="10 11">
    <name type="scientific">Pristionchus fissidentatus</name>
    <dbReference type="NCBI Taxonomy" id="1538716"/>
    <lineage>
        <taxon>Eukaryota</taxon>
        <taxon>Metazoa</taxon>
        <taxon>Ecdysozoa</taxon>
        <taxon>Nematoda</taxon>
        <taxon>Chromadorea</taxon>
        <taxon>Rhabditida</taxon>
        <taxon>Rhabditina</taxon>
        <taxon>Diplogasteromorpha</taxon>
        <taxon>Diplogasteroidea</taxon>
        <taxon>Neodiplogasteridae</taxon>
        <taxon>Pristionchus</taxon>
    </lineage>
</organism>
<keyword evidence="3" id="KW-0862">Zinc</keyword>
<dbReference type="PROSITE" id="PS51030">
    <property type="entry name" value="NUCLEAR_REC_DBD_2"/>
    <property type="match status" value="1"/>
</dbReference>
<dbReference type="InterPro" id="IPR013088">
    <property type="entry name" value="Znf_NHR/GATA"/>
</dbReference>
<comment type="caution">
    <text evidence="10">The sequence shown here is derived from an EMBL/GenBank/DDBJ whole genome shotgun (WGS) entry which is preliminary data.</text>
</comment>
<evidence type="ECO:0000256" key="5">
    <source>
        <dbReference type="ARBA" id="ARBA00023125"/>
    </source>
</evidence>
<evidence type="ECO:0000256" key="4">
    <source>
        <dbReference type="ARBA" id="ARBA00023015"/>
    </source>
</evidence>
<evidence type="ECO:0000259" key="9">
    <source>
        <dbReference type="PROSITE" id="PS51030"/>
    </source>
</evidence>
<dbReference type="Proteomes" id="UP001432322">
    <property type="component" value="Unassembled WGS sequence"/>
</dbReference>
<keyword evidence="6" id="KW-0804">Transcription</keyword>
<dbReference type="GO" id="GO:0003700">
    <property type="term" value="F:DNA-binding transcription factor activity"/>
    <property type="evidence" value="ECO:0007669"/>
    <property type="project" value="InterPro"/>
</dbReference>
<dbReference type="SUPFAM" id="SSF57716">
    <property type="entry name" value="Glucocorticoid receptor-like (DNA-binding domain)"/>
    <property type="match status" value="1"/>
</dbReference>
<dbReference type="AlphaFoldDB" id="A0AAV5VX76"/>
<keyword evidence="5" id="KW-0238">DNA-binding</keyword>
<evidence type="ECO:0000256" key="7">
    <source>
        <dbReference type="ARBA" id="ARBA00023170"/>
    </source>
</evidence>
<evidence type="ECO:0000256" key="3">
    <source>
        <dbReference type="ARBA" id="ARBA00022833"/>
    </source>
</evidence>
<keyword evidence="4" id="KW-0805">Transcription regulation</keyword>
<feature type="non-terminal residue" evidence="10">
    <location>
        <position position="1"/>
    </location>
</feature>
<protein>
    <recommendedName>
        <fullName evidence="9">Nuclear receptor domain-containing protein</fullName>
    </recommendedName>
</protein>